<evidence type="ECO:0000256" key="1">
    <source>
        <dbReference type="ARBA" id="ARBA00022485"/>
    </source>
</evidence>
<dbReference type="PROSITE" id="PS51379">
    <property type="entry name" value="4FE4S_FER_2"/>
    <property type="match status" value="2"/>
</dbReference>
<dbReference type="InterPro" id="IPR017896">
    <property type="entry name" value="4Fe4S_Fe-S-bd"/>
</dbReference>
<evidence type="ECO:0000256" key="5">
    <source>
        <dbReference type="ARBA" id="ARBA00023014"/>
    </source>
</evidence>
<protein>
    <submittedName>
        <fullName evidence="7">(Fe-S)-binding protein</fullName>
    </submittedName>
</protein>
<feature type="domain" description="4Fe-4S ferredoxin-type" evidence="6">
    <location>
        <begin position="4"/>
        <end position="34"/>
    </location>
</feature>
<dbReference type="PANTHER" id="PTHR43255:SF1">
    <property type="entry name" value="IRON-SULFUR-BINDING OXIDOREDUCTASE FADF-RELATED"/>
    <property type="match status" value="1"/>
</dbReference>
<dbReference type="Pfam" id="PF02754">
    <property type="entry name" value="CCG"/>
    <property type="match status" value="2"/>
</dbReference>
<dbReference type="Gene3D" id="1.10.1060.10">
    <property type="entry name" value="Alpha-helical ferredoxin"/>
    <property type="match status" value="1"/>
</dbReference>
<keyword evidence="4" id="KW-0408">Iron</keyword>
<proteinExistence type="predicted"/>
<dbReference type="PANTHER" id="PTHR43255">
    <property type="entry name" value="IRON-SULFUR-BINDING OXIDOREDUCTASE FADF-RELATED-RELATED"/>
    <property type="match status" value="1"/>
</dbReference>
<dbReference type="Pfam" id="PF13183">
    <property type="entry name" value="Fer4_8"/>
    <property type="match status" value="1"/>
</dbReference>
<evidence type="ECO:0000256" key="3">
    <source>
        <dbReference type="ARBA" id="ARBA00023002"/>
    </source>
</evidence>
<dbReference type="RefSeq" id="WP_186856118.1">
    <property type="nucleotide sequence ID" value="NZ_JACOOY010000018.1"/>
</dbReference>
<evidence type="ECO:0000259" key="6">
    <source>
        <dbReference type="PROSITE" id="PS51379"/>
    </source>
</evidence>
<reference evidence="7 8" key="1">
    <citation type="submission" date="2020-08" db="EMBL/GenBank/DDBJ databases">
        <title>Genome public.</title>
        <authorList>
            <person name="Liu C."/>
            <person name="Sun Q."/>
        </authorList>
    </citation>
    <scope>NUCLEOTIDE SEQUENCE [LARGE SCALE GENOMIC DNA]</scope>
    <source>
        <strain evidence="7 8">NSJ-36</strain>
    </source>
</reference>
<gene>
    <name evidence="7" type="ORF">H8S07_12375</name>
</gene>
<evidence type="ECO:0000256" key="2">
    <source>
        <dbReference type="ARBA" id="ARBA00022723"/>
    </source>
</evidence>
<dbReference type="InterPro" id="IPR009051">
    <property type="entry name" value="Helical_ferredxn"/>
</dbReference>
<feature type="domain" description="4Fe-4S ferredoxin-type" evidence="6">
    <location>
        <begin position="35"/>
        <end position="60"/>
    </location>
</feature>
<keyword evidence="3" id="KW-0560">Oxidoreductase</keyword>
<evidence type="ECO:0000313" key="7">
    <source>
        <dbReference type="EMBL" id="MBC5666034.1"/>
    </source>
</evidence>
<keyword evidence="8" id="KW-1185">Reference proteome</keyword>
<dbReference type="InterPro" id="IPR017900">
    <property type="entry name" value="4Fe4S_Fe_S_CS"/>
</dbReference>
<sequence length="326" mass="36850">MCQNERVKDADKCIHCHVCQENCSFLKKYGLDIGDTEKLNKLAYHCFLCGKCSEVCPVGIDGQGIIMDMRRASVASDEGARVNKEYKRTISEKKEYSYRNYRHVTEKSVLFPGCNFPSVYPKTTKVLVELFEKEAGIGVVYDCCGKPIADIGMEDEEERIMQGIQKRMDDAGVTEVITMCPNCYAFLKPRLTIRVVNIYQKLKELHLGEKCLPGGTMFRPCPDREKGEWLTDIEAFSDAEFQTLEDIQCCGLGGQGCAKEPEIAKSFAETVKKYPQTIYTYCGSCAGNLTRNGCKQVRHVLPEILGTKEKPDTIKSLINRMRTKYL</sequence>
<dbReference type="InterPro" id="IPR051460">
    <property type="entry name" value="HdrC_iron-sulfur_subunit"/>
</dbReference>
<keyword evidence="2" id="KW-0479">Metal-binding</keyword>
<dbReference type="EMBL" id="JACOOY010000018">
    <property type="protein sequence ID" value="MBC5666034.1"/>
    <property type="molecule type" value="Genomic_DNA"/>
</dbReference>
<dbReference type="SUPFAM" id="SSF46548">
    <property type="entry name" value="alpha-helical ferredoxin"/>
    <property type="match status" value="1"/>
</dbReference>
<dbReference type="PROSITE" id="PS00198">
    <property type="entry name" value="4FE4S_FER_1"/>
    <property type="match status" value="1"/>
</dbReference>
<evidence type="ECO:0000256" key="4">
    <source>
        <dbReference type="ARBA" id="ARBA00023004"/>
    </source>
</evidence>
<accession>A0ABR7EZ76</accession>
<name>A0ABR7EZ76_9FIRM</name>
<dbReference type="InterPro" id="IPR004017">
    <property type="entry name" value="Cys_rich_dom"/>
</dbReference>
<keyword evidence="5" id="KW-0411">Iron-sulfur</keyword>
<dbReference type="Proteomes" id="UP000647235">
    <property type="component" value="Unassembled WGS sequence"/>
</dbReference>
<comment type="caution">
    <text evidence="7">The sequence shown here is derived from an EMBL/GenBank/DDBJ whole genome shotgun (WGS) entry which is preliminary data.</text>
</comment>
<organism evidence="7 8">
    <name type="scientific">Dorea hominis</name>
    <dbReference type="NCBI Taxonomy" id="2763040"/>
    <lineage>
        <taxon>Bacteria</taxon>
        <taxon>Bacillati</taxon>
        <taxon>Bacillota</taxon>
        <taxon>Clostridia</taxon>
        <taxon>Lachnospirales</taxon>
        <taxon>Lachnospiraceae</taxon>
        <taxon>Dorea</taxon>
    </lineage>
</organism>
<keyword evidence="1" id="KW-0004">4Fe-4S</keyword>
<evidence type="ECO:0000313" key="8">
    <source>
        <dbReference type="Proteomes" id="UP000647235"/>
    </source>
</evidence>